<accession>A0A916K0S0</accession>
<reference evidence="2" key="1">
    <citation type="submission" date="2021-06" db="EMBL/GenBank/DDBJ databases">
        <authorList>
            <person name="Criscuolo A."/>
        </authorList>
    </citation>
    <scope>NUCLEOTIDE SEQUENCE</scope>
    <source>
        <strain evidence="2">CIP111600</strain>
    </source>
</reference>
<proteinExistence type="predicted"/>
<dbReference type="Proteomes" id="UP000693672">
    <property type="component" value="Unassembled WGS sequence"/>
</dbReference>
<gene>
    <name evidence="2" type="ORF">PAESOLCIP111_02470</name>
</gene>
<evidence type="ECO:0000313" key="2">
    <source>
        <dbReference type="EMBL" id="CAG7623025.1"/>
    </source>
</evidence>
<sequence length="176" mass="18997">MDFVRDYAMYTAIFGIFGCSWFGWAQENPRPGWRFYLGIASSVSLLVGLYGAYLSITHWDAGTALAAPGAFDHYLLFVFIEFLLAAAGAIVLLRKKRGDAVAPWVAFVVGVHFFWLNSVFQDSALNVLAVLLIIVAAASIFISKKLNVAPSAITGIGAGTVLLGFAVLGWIRFAAV</sequence>
<dbReference type="EMBL" id="CAJVAS010000009">
    <property type="protein sequence ID" value="CAG7623025.1"/>
    <property type="molecule type" value="Genomic_DNA"/>
</dbReference>
<keyword evidence="1" id="KW-1133">Transmembrane helix</keyword>
<feature type="transmembrane region" description="Helical" evidence="1">
    <location>
        <begin position="123"/>
        <end position="142"/>
    </location>
</feature>
<keyword evidence="1" id="KW-0812">Transmembrane</keyword>
<protein>
    <submittedName>
        <fullName evidence="2">Uncharacterized protein</fullName>
    </submittedName>
</protein>
<feature type="transmembrane region" description="Helical" evidence="1">
    <location>
        <begin position="149"/>
        <end position="171"/>
    </location>
</feature>
<dbReference type="PROSITE" id="PS51257">
    <property type="entry name" value="PROKAR_LIPOPROTEIN"/>
    <property type="match status" value="1"/>
</dbReference>
<feature type="transmembrane region" description="Helical" evidence="1">
    <location>
        <begin position="74"/>
        <end position="93"/>
    </location>
</feature>
<feature type="transmembrane region" description="Helical" evidence="1">
    <location>
        <begin position="36"/>
        <end position="54"/>
    </location>
</feature>
<dbReference type="AlphaFoldDB" id="A0A916K0S0"/>
<feature type="transmembrane region" description="Helical" evidence="1">
    <location>
        <begin position="100"/>
        <end position="117"/>
    </location>
</feature>
<keyword evidence="3" id="KW-1185">Reference proteome</keyword>
<feature type="transmembrane region" description="Helical" evidence="1">
    <location>
        <begin position="7"/>
        <end position="24"/>
    </location>
</feature>
<organism evidence="2 3">
    <name type="scientific">Paenibacillus solanacearum</name>
    <dbReference type="NCBI Taxonomy" id="2048548"/>
    <lineage>
        <taxon>Bacteria</taxon>
        <taxon>Bacillati</taxon>
        <taxon>Bacillota</taxon>
        <taxon>Bacilli</taxon>
        <taxon>Bacillales</taxon>
        <taxon>Paenibacillaceae</taxon>
        <taxon>Paenibacillus</taxon>
    </lineage>
</organism>
<comment type="caution">
    <text evidence="2">The sequence shown here is derived from an EMBL/GenBank/DDBJ whole genome shotgun (WGS) entry which is preliminary data.</text>
</comment>
<evidence type="ECO:0000313" key="3">
    <source>
        <dbReference type="Proteomes" id="UP000693672"/>
    </source>
</evidence>
<evidence type="ECO:0000256" key="1">
    <source>
        <dbReference type="SAM" id="Phobius"/>
    </source>
</evidence>
<keyword evidence="1" id="KW-0472">Membrane</keyword>
<name>A0A916K0S0_9BACL</name>